<evidence type="ECO:0000313" key="3">
    <source>
        <dbReference type="Proteomes" id="UP000321412"/>
    </source>
</evidence>
<proteinExistence type="predicted"/>
<feature type="compositionally biased region" description="Low complexity" evidence="1">
    <location>
        <begin position="1437"/>
        <end position="1448"/>
    </location>
</feature>
<protein>
    <submittedName>
        <fullName evidence="2">Uncharacterized protein</fullName>
    </submittedName>
</protein>
<dbReference type="Proteomes" id="UP000321412">
    <property type="component" value="Unassembled WGS sequence"/>
</dbReference>
<dbReference type="OrthoDB" id="9816769at2"/>
<dbReference type="EMBL" id="VOSM01000004">
    <property type="protein sequence ID" value="TXD37307.1"/>
    <property type="molecule type" value="Genomic_DNA"/>
</dbReference>
<feature type="region of interest" description="Disordered" evidence="1">
    <location>
        <begin position="320"/>
        <end position="397"/>
    </location>
</feature>
<accession>A0A5C6XC66</accession>
<feature type="compositionally biased region" description="Acidic residues" evidence="1">
    <location>
        <begin position="345"/>
        <end position="361"/>
    </location>
</feature>
<comment type="caution">
    <text evidence="2">The sequence shown here is derived from an EMBL/GenBank/DDBJ whole genome shotgun (WGS) entry which is preliminary data.</text>
</comment>
<sequence length="1788" mass="197127">MIPTSPGTPRGALALFAIVAALAFTLNLPPAEAWRPLPEPDTDDLLDWQPLLEPEHRRELAPGDATLFSAPRNAVVRLQFDPPRLASALRVEERVASNDGLTTASLPLEPFVLDGGDWFILSGVSHSPTLRVALDERAGQSVTISAHTLDHAPPRLYWDWWQRRLHRWLQVAPLAPPPADLPIAARARVISQAREAQLLHILTDALTDDAVLRQAAHHLGRAMLTRAIQRERQPDGRFHARRPIAPAFEPALPEATVSLPTGPSAALRLKPGEDAHLTVDGPARLELGVRAVKTPENAEQISPFSLQIFERGHPVHRADFSSGPARFLPDGRPLSTSSSGPLLVGEDDDAPREDPAEDATTDLDRDPELDPASPARHTGVLEARDEQGTPLSWRRTTSMWVPPGRHHYTLRATDAEILIDGHIARPRYLLQDVAGRLHNADWHIERAEQLLSGSDHPAATLLLAEIASFLGQVDNARNLLFAARKSQAPAAHQSAWITWLELRLNPGELAAPQALLDLVQSELLPPASRRLIGLQAARQELALGYPELAAAKLDALPEDPQGDAIDLPLERALRAETILTGGSRREARWAGFDLLYAAWLREPIHPDRTDALQTLWWYATYWRDLEPLPPVRLATPATDATAEDAAATPEQALPPEPTPFLEPLGPADTRTFLASVADRTTLLYRLPHEQAVTLGAPTDAPTAAQRLTLTARAAQRPAVAALKLDSGGEPHTFAFLHDAPLQEFELLTTTNAPLRVQNLSPDPITELYTPHPPQDVEWLPSDHIVIPRDYWEADSEGVRFALESSGTTRYVRLHLRPTAADRRIRLRIDDGANAPRDLFLDASAHARATYPAPLRLILQLPPEAQHLEVRALSQNVFVALDQRAAREDQSVDPIPVAVTLPPSPQTLQRISLLSRSINDEATLSKKRTLQVERAELLMSLGQNALAEVDLYAAAYDFRTPGDTLERARGLLATLRQRADRRWVQLPDASLVHPTALSEELSDALFEENQRDPATLASCEADLRYGPPAPDMKPACAAIRALANTPAEARGDLLLDFARQRSESTRAADAPLLRAAADLLVTRLTDPTLEPDPGQAALAHLLATRAFTLAPTPAHRSTYFATLRLSRFAPQDTPTLLTAMASVPADLDPTPVDPLPTPPTANPLDELVEDALLGVPWPPELLLPLNAAARRTFTLRPELDQPLEVAATCLDLRPDLQPEGPAPSCLLHLDLVDQEGNPVSPGTSPPAWPPGQLFLARFDLKAGQTYRLTLRRHDDLLGRRFIVFPYLLDPAAPGEPQPVVASLRRRLDVLAPGQPVDLSIVGPTTLRLDLRALFTPRGSGYRPASEVIVELQSADGHLHTHRVTLPSSAQPDASIALPGLSETRLSAAQRLHLPVVTEGLHSLTVRVSEGLATLRLAARQDDDRAIARARKGEPEGVTTADTTTPDAPPKALATRALNLDQTLLADLPRGLAELSGDDLLSKPPVDWTLRFSSAVATRDIDLEESLIDDPRQSPYARLNTRAYLANPDADLWVYFDTGLRTNLRTSPVAEGTVAGYWRTQRLNLRIEPRLTTYWQRFTQSHWSIRSSMRISKPLQLAPNWSLFPSLAGHVRLQEPRAFFRTRGLIDPVLYNNYALPRRLGFDARVTLWFRPFVNTIFAASARQLFSNRAYPDQLWLSTEARALFESTDLRVGYRLRHLFDDPYRDTSTTAHDLNFDASLAYWTVGNLLLDFNASAQLSLVPGERDPRRARIGFALSVWHNLDNFSRVPPSHASLGHLLTPEFFLHRSRP</sequence>
<evidence type="ECO:0000313" key="2">
    <source>
        <dbReference type="EMBL" id="TXD37307.1"/>
    </source>
</evidence>
<dbReference type="RefSeq" id="WP_146981514.1">
    <property type="nucleotide sequence ID" value="NZ_VOSM01000004.1"/>
</dbReference>
<reference evidence="2 3" key="1">
    <citation type="submission" date="2019-08" db="EMBL/GenBank/DDBJ databases">
        <title>Bradymonadales sp. TMQ4.</title>
        <authorList>
            <person name="Liang Q."/>
        </authorList>
    </citation>
    <scope>NUCLEOTIDE SEQUENCE [LARGE SCALE GENOMIC DNA]</scope>
    <source>
        <strain evidence="2 3">TMQ4</strain>
    </source>
</reference>
<gene>
    <name evidence="2" type="ORF">FRC98_11290</name>
</gene>
<feature type="region of interest" description="Disordered" evidence="1">
    <location>
        <begin position="1427"/>
        <end position="1448"/>
    </location>
</feature>
<evidence type="ECO:0000256" key="1">
    <source>
        <dbReference type="SAM" id="MobiDB-lite"/>
    </source>
</evidence>
<feature type="compositionally biased region" description="Low complexity" evidence="1">
    <location>
        <begin position="637"/>
        <end position="650"/>
    </location>
</feature>
<keyword evidence="3" id="KW-1185">Reference proteome</keyword>
<organism evidence="2 3">
    <name type="scientific">Lujinxingia vulgaris</name>
    <dbReference type="NCBI Taxonomy" id="2600176"/>
    <lineage>
        <taxon>Bacteria</taxon>
        <taxon>Deltaproteobacteria</taxon>
        <taxon>Bradymonadales</taxon>
        <taxon>Lujinxingiaceae</taxon>
        <taxon>Lujinxingia</taxon>
    </lineage>
</organism>
<feature type="region of interest" description="Disordered" evidence="1">
    <location>
        <begin position="637"/>
        <end position="658"/>
    </location>
</feature>
<name>A0A5C6XC66_9DELT</name>